<dbReference type="STRING" id="1590841.A0A2R6RAW5"/>
<dbReference type="PROSITE" id="PS50879">
    <property type="entry name" value="RNASE_H_1"/>
    <property type="match status" value="1"/>
</dbReference>
<dbReference type="InterPro" id="IPR044730">
    <property type="entry name" value="RNase_H-like_dom_plant"/>
</dbReference>
<keyword evidence="3" id="KW-1185">Reference proteome</keyword>
<dbReference type="SUPFAM" id="SSF53098">
    <property type="entry name" value="Ribonuclease H-like"/>
    <property type="match status" value="1"/>
</dbReference>
<name>A0A2R6RAW5_ACTCC</name>
<organism evidence="2 3">
    <name type="scientific">Actinidia chinensis var. chinensis</name>
    <name type="common">Chinese soft-hair kiwi</name>
    <dbReference type="NCBI Taxonomy" id="1590841"/>
    <lineage>
        <taxon>Eukaryota</taxon>
        <taxon>Viridiplantae</taxon>
        <taxon>Streptophyta</taxon>
        <taxon>Embryophyta</taxon>
        <taxon>Tracheophyta</taxon>
        <taxon>Spermatophyta</taxon>
        <taxon>Magnoliopsida</taxon>
        <taxon>eudicotyledons</taxon>
        <taxon>Gunneridae</taxon>
        <taxon>Pentapetalae</taxon>
        <taxon>asterids</taxon>
        <taxon>Ericales</taxon>
        <taxon>Actinidiaceae</taxon>
        <taxon>Actinidia</taxon>
    </lineage>
</organism>
<dbReference type="Gramene" id="PSS24700">
    <property type="protein sequence ID" value="PSS24700"/>
    <property type="gene ID" value="CEY00_Acc09617"/>
</dbReference>
<dbReference type="InterPro" id="IPR002156">
    <property type="entry name" value="RNaseH_domain"/>
</dbReference>
<dbReference type="Pfam" id="PF13456">
    <property type="entry name" value="RVT_3"/>
    <property type="match status" value="1"/>
</dbReference>
<dbReference type="Gene3D" id="3.30.420.10">
    <property type="entry name" value="Ribonuclease H-like superfamily/Ribonuclease H"/>
    <property type="match status" value="1"/>
</dbReference>
<dbReference type="Proteomes" id="UP000241394">
    <property type="component" value="Chromosome LG8"/>
</dbReference>
<dbReference type="GO" id="GO:0004523">
    <property type="term" value="F:RNA-DNA hybrid ribonuclease activity"/>
    <property type="evidence" value="ECO:0007669"/>
    <property type="project" value="InterPro"/>
</dbReference>
<dbReference type="OrthoDB" id="1841727at2759"/>
<dbReference type="PANTHER" id="PTHR47723:SF23">
    <property type="entry name" value="REVERSE TRANSCRIPTASE-LIKE PROTEIN"/>
    <property type="match status" value="1"/>
</dbReference>
<dbReference type="InParanoid" id="A0A2R6RAW5"/>
<evidence type="ECO:0000313" key="3">
    <source>
        <dbReference type="Proteomes" id="UP000241394"/>
    </source>
</evidence>
<accession>A0A2R6RAW5</accession>
<dbReference type="EMBL" id="NKQK01000008">
    <property type="protein sequence ID" value="PSS24700.1"/>
    <property type="molecule type" value="Genomic_DNA"/>
</dbReference>
<feature type="domain" description="RNase H type-1" evidence="1">
    <location>
        <begin position="38"/>
        <end position="168"/>
    </location>
</feature>
<evidence type="ECO:0000313" key="2">
    <source>
        <dbReference type="EMBL" id="PSS24700.1"/>
    </source>
</evidence>
<dbReference type="OMA" id="KFAQMGH"/>
<dbReference type="AlphaFoldDB" id="A0A2R6RAW5"/>
<proteinExistence type="predicted"/>
<dbReference type="InterPro" id="IPR053151">
    <property type="entry name" value="RNase_H-like"/>
</dbReference>
<protein>
    <submittedName>
        <fullName evidence="2">Ribonuclease H protein</fullName>
    </submittedName>
</protein>
<dbReference type="PANTHER" id="PTHR47723">
    <property type="entry name" value="OS05G0353850 PROTEIN"/>
    <property type="match status" value="1"/>
</dbReference>
<dbReference type="CDD" id="cd06222">
    <property type="entry name" value="RNase_H_like"/>
    <property type="match status" value="1"/>
</dbReference>
<evidence type="ECO:0000259" key="1">
    <source>
        <dbReference type="PROSITE" id="PS50879"/>
    </source>
</evidence>
<comment type="caution">
    <text evidence="2">The sequence shown here is derived from an EMBL/GenBank/DDBJ whole genome shotgun (WGS) entry which is preliminary data.</text>
</comment>
<dbReference type="GO" id="GO:0003676">
    <property type="term" value="F:nucleic acid binding"/>
    <property type="evidence" value="ECO:0007669"/>
    <property type="project" value="InterPro"/>
</dbReference>
<sequence length="202" mass="23091">MLMISNIRYQRFVQSPVRLLIIRNWHKKRVQVAWKKPEMGWTKLNFDGSCKETGQGSIGGVLRNHNAEFLFGYAESIGKTTSNIAELAALRRGIELVLENGWNDVWLEGDSKALVEIIAQRRLVKCAVAQGHISHINLMIPELNNCIVTHIYREGNRAADKFAQMGHKLKKPQIWRGNPPLEVLSIMHEDAEGKVFLRRRKA</sequence>
<reference evidence="2 3" key="1">
    <citation type="submission" date="2017-07" db="EMBL/GenBank/DDBJ databases">
        <title>An improved, manually edited Actinidia chinensis var. chinensis (kiwifruit) genome highlights the challenges associated with draft genomes and gene prediction in plants.</title>
        <authorList>
            <person name="Pilkington S."/>
            <person name="Crowhurst R."/>
            <person name="Hilario E."/>
            <person name="Nardozza S."/>
            <person name="Fraser L."/>
            <person name="Peng Y."/>
            <person name="Gunaseelan K."/>
            <person name="Simpson R."/>
            <person name="Tahir J."/>
            <person name="Deroles S."/>
            <person name="Templeton K."/>
            <person name="Luo Z."/>
            <person name="Davy M."/>
            <person name="Cheng C."/>
            <person name="Mcneilage M."/>
            <person name="Scaglione D."/>
            <person name="Liu Y."/>
            <person name="Zhang Q."/>
            <person name="Datson P."/>
            <person name="De Silva N."/>
            <person name="Gardiner S."/>
            <person name="Bassett H."/>
            <person name="Chagne D."/>
            <person name="Mccallum J."/>
            <person name="Dzierzon H."/>
            <person name="Deng C."/>
            <person name="Wang Y.-Y."/>
            <person name="Barron N."/>
            <person name="Manako K."/>
            <person name="Bowen J."/>
            <person name="Foster T."/>
            <person name="Erridge Z."/>
            <person name="Tiffin H."/>
            <person name="Waite C."/>
            <person name="Davies K."/>
            <person name="Grierson E."/>
            <person name="Laing W."/>
            <person name="Kirk R."/>
            <person name="Chen X."/>
            <person name="Wood M."/>
            <person name="Montefiori M."/>
            <person name="Brummell D."/>
            <person name="Schwinn K."/>
            <person name="Catanach A."/>
            <person name="Fullerton C."/>
            <person name="Li D."/>
            <person name="Meiyalaghan S."/>
            <person name="Nieuwenhuizen N."/>
            <person name="Read N."/>
            <person name="Prakash R."/>
            <person name="Hunter D."/>
            <person name="Zhang H."/>
            <person name="Mckenzie M."/>
            <person name="Knabel M."/>
            <person name="Harris A."/>
            <person name="Allan A."/>
            <person name="Chen A."/>
            <person name="Janssen B."/>
            <person name="Plunkett B."/>
            <person name="Dwamena C."/>
            <person name="Voogd C."/>
            <person name="Leif D."/>
            <person name="Lafferty D."/>
            <person name="Souleyre E."/>
            <person name="Varkonyi-Gasic E."/>
            <person name="Gambi F."/>
            <person name="Hanley J."/>
            <person name="Yao J.-L."/>
            <person name="Cheung J."/>
            <person name="David K."/>
            <person name="Warren B."/>
            <person name="Marsh K."/>
            <person name="Snowden K."/>
            <person name="Lin-Wang K."/>
            <person name="Brian L."/>
            <person name="Martinez-Sanchez M."/>
            <person name="Wang M."/>
            <person name="Ileperuma N."/>
            <person name="Macnee N."/>
            <person name="Campin R."/>
            <person name="Mcatee P."/>
            <person name="Drummond R."/>
            <person name="Espley R."/>
            <person name="Ireland H."/>
            <person name="Wu R."/>
            <person name="Atkinson R."/>
            <person name="Karunairetnam S."/>
            <person name="Bulley S."/>
            <person name="Chunkath S."/>
            <person name="Hanley Z."/>
            <person name="Storey R."/>
            <person name="Thrimawithana A."/>
            <person name="Thomson S."/>
            <person name="David C."/>
            <person name="Testolin R."/>
        </authorList>
    </citation>
    <scope>NUCLEOTIDE SEQUENCE [LARGE SCALE GENOMIC DNA]</scope>
    <source>
        <strain evidence="3">cv. Red5</strain>
        <tissue evidence="2">Young leaf</tissue>
    </source>
</reference>
<dbReference type="InterPro" id="IPR012337">
    <property type="entry name" value="RNaseH-like_sf"/>
</dbReference>
<dbReference type="InterPro" id="IPR036397">
    <property type="entry name" value="RNaseH_sf"/>
</dbReference>
<gene>
    <name evidence="2" type="ORF">CEY00_Acc09617</name>
</gene>
<reference evidence="3" key="2">
    <citation type="journal article" date="2018" name="BMC Genomics">
        <title>A manually annotated Actinidia chinensis var. chinensis (kiwifruit) genome highlights the challenges associated with draft genomes and gene prediction in plants.</title>
        <authorList>
            <person name="Pilkington S.M."/>
            <person name="Crowhurst R."/>
            <person name="Hilario E."/>
            <person name="Nardozza S."/>
            <person name="Fraser L."/>
            <person name="Peng Y."/>
            <person name="Gunaseelan K."/>
            <person name="Simpson R."/>
            <person name="Tahir J."/>
            <person name="Deroles S.C."/>
            <person name="Templeton K."/>
            <person name="Luo Z."/>
            <person name="Davy M."/>
            <person name="Cheng C."/>
            <person name="McNeilage M."/>
            <person name="Scaglione D."/>
            <person name="Liu Y."/>
            <person name="Zhang Q."/>
            <person name="Datson P."/>
            <person name="De Silva N."/>
            <person name="Gardiner S.E."/>
            <person name="Bassett H."/>
            <person name="Chagne D."/>
            <person name="McCallum J."/>
            <person name="Dzierzon H."/>
            <person name="Deng C."/>
            <person name="Wang Y.Y."/>
            <person name="Barron L."/>
            <person name="Manako K."/>
            <person name="Bowen J."/>
            <person name="Foster T.M."/>
            <person name="Erridge Z.A."/>
            <person name="Tiffin H."/>
            <person name="Waite C.N."/>
            <person name="Davies K.M."/>
            <person name="Grierson E.P."/>
            <person name="Laing W.A."/>
            <person name="Kirk R."/>
            <person name="Chen X."/>
            <person name="Wood M."/>
            <person name="Montefiori M."/>
            <person name="Brummell D.A."/>
            <person name="Schwinn K.E."/>
            <person name="Catanach A."/>
            <person name="Fullerton C."/>
            <person name="Li D."/>
            <person name="Meiyalaghan S."/>
            <person name="Nieuwenhuizen N."/>
            <person name="Read N."/>
            <person name="Prakash R."/>
            <person name="Hunter D."/>
            <person name="Zhang H."/>
            <person name="McKenzie M."/>
            <person name="Knabel M."/>
            <person name="Harris A."/>
            <person name="Allan A.C."/>
            <person name="Gleave A."/>
            <person name="Chen A."/>
            <person name="Janssen B.J."/>
            <person name="Plunkett B."/>
            <person name="Ampomah-Dwamena C."/>
            <person name="Voogd C."/>
            <person name="Leif D."/>
            <person name="Lafferty D."/>
            <person name="Souleyre E.J.F."/>
            <person name="Varkonyi-Gasic E."/>
            <person name="Gambi F."/>
            <person name="Hanley J."/>
            <person name="Yao J.L."/>
            <person name="Cheung J."/>
            <person name="David K.M."/>
            <person name="Warren B."/>
            <person name="Marsh K."/>
            <person name="Snowden K.C."/>
            <person name="Lin-Wang K."/>
            <person name="Brian L."/>
            <person name="Martinez-Sanchez M."/>
            <person name="Wang M."/>
            <person name="Ileperuma N."/>
            <person name="Macnee N."/>
            <person name="Campin R."/>
            <person name="McAtee P."/>
            <person name="Drummond R.S.M."/>
            <person name="Espley R.V."/>
            <person name="Ireland H.S."/>
            <person name="Wu R."/>
            <person name="Atkinson R.G."/>
            <person name="Karunairetnam S."/>
            <person name="Bulley S."/>
            <person name="Chunkath S."/>
            <person name="Hanley Z."/>
            <person name="Storey R."/>
            <person name="Thrimawithana A.H."/>
            <person name="Thomson S."/>
            <person name="David C."/>
            <person name="Testolin R."/>
            <person name="Huang H."/>
            <person name="Hellens R.P."/>
            <person name="Schaffer R.J."/>
        </authorList>
    </citation>
    <scope>NUCLEOTIDE SEQUENCE [LARGE SCALE GENOMIC DNA]</scope>
    <source>
        <strain evidence="3">cv. Red5</strain>
    </source>
</reference>